<organism evidence="1 2">
    <name type="scientific">Actinomadura syzygii</name>
    <dbReference type="NCBI Taxonomy" id="1427538"/>
    <lineage>
        <taxon>Bacteria</taxon>
        <taxon>Bacillati</taxon>
        <taxon>Actinomycetota</taxon>
        <taxon>Actinomycetes</taxon>
        <taxon>Streptosporangiales</taxon>
        <taxon>Thermomonosporaceae</taxon>
        <taxon>Actinomadura</taxon>
    </lineage>
</organism>
<proteinExistence type="predicted"/>
<name>A0A5D0UAR6_9ACTN</name>
<accession>A0A5D0UAR6</accession>
<sequence>MNEAVALLLVQRLFPEWVITRDAHGNWQAAISSGDLDGLMTRLAAADPDAARRAACLLSESGRVSRTGPG</sequence>
<dbReference type="AlphaFoldDB" id="A0A5D0UAR6"/>
<dbReference type="RefSeq" id="WP_148350274.1">
    <property type="nucleotide sequence ID" value="NZ_JBHSBF010000027.1"/>
</dbReference>
<dbReference type="Proteomes" id="UP000322634">
    <property type="component" value="Unassembled WGS sequence"/>
</dbReference>
<evidence type="ECO:0000313" key="1">
    <source>
        <dbReference type="EMBL" id="TYC15124.1"/>
    </source>
</evidence>
<comment type="caution">
    <text evidence="1">The sequence shown here is derived from an EMBL/GenBank/DDBJ whole genome shotgun (WGS) entry which is preliminary data.</text>
</comment>
<protein>
    <submittedName>
        <fullName evidence="1">Uncharacterized protein</fullName>
    </submittedName>
</protein>
<reference evidence="1 2" key="1">
    <citation type="submission" date="2019-08" db="EMBL/GenBank/DDBJ databases">
        <title>Actinomadura sp. nov. CYP1-5 isolated from mountain soil.</title>
        <authorList>
            <person name="Songsumanus A."/>
            <person name="Kuncharoen N."/>
            <person name="Kudo T."/>
            <person name="Yuki M."/>
            <person name="Igarashi Y."/>
            <person name="Tanasupawat S."/>
        </authorList>
    </citation>
    <scope>NUCLEOTIDE SEQUENCE [LARGE SCALE GENOMIC DNA]</scope>
    <source>
        <strain evidence="1 2">GKU157</strain>
    </source>
</reference>
<gene>
    <name evidence="1" type="ORF">FXF65_13520</name>
</gene>
<keyword evidence="2" id="KW-1185">Reference proteome</keyword>
<dbReference type="OrthoDB" id="3483688at2"/>
<dbReference type="EMBL" id="VSFF01000005">
    <property type="protein sequence ID" value="TYC15124.1"/>
    <property type="molecule type" value="Genomic_DNA"/>
</dbReference>
<evidence type="ECO:0000313" key="2">
    <source>
        <dbReference type="Proteomes" id="UP000322634"/>
    </source>
</evidence>